<dbReference type="RefSeq" id="WP_185674732.1">
    <property type="nucleotide sequence ID" value="NZ_JACHVB010000014.1"/>
</dbReference>
<dbReference type="SFLD" id="SFLDG01086">
    <property type="entry name" value="elongater_protein-like"/>
    <property type="match status" value="1"/>
</dbReference>
<proteinExistence type="predicted"/>
<dbReference type="InterPro" id="IPR032432">
    <property type="entry name" value="Radical_SAM_C"/>
</dbReference>
<keyword evidence="9" id="KW-1185">Reference proteome</keyword>
<organism evidence="8 9">
    <name type="scientific">Ruficoccus amylovorans</name>
    <dbReference type="NCBI Taxonomy" id="1804625"/>
    <lineage>
        <taxon>Bacteria</taxon>
        <taxon>Pseudomonadati</taxon>
        <taxon>Verrucomicrobiota</taxon>
        <taxon>Opitutia</taxon>
        <taxon>Puniceicoccales</taxon>
        <taxon>Cerasicoccaceae</taxon>
        <taxon>Ruficoccus</taxon>
    </lineage>
</organism>
<dbReference type="EMBL" id="JACHVB010000014">
    <property type="protein sequence ID" value="MBC2593732.1"/>
    <property type="molecule type" value="Genomic_DNA"/>
</dbReference>
<keyword evidence="2" id="KW-0004">4Fe-4S</keyword>
<dbReference type="InterPro" id="IPR023404">
    <property type="entry name" value="rSAM_horseshoe"/>
</dbReference>
<dbReference type="InterPro" id="IPR039661">
    <property type="entry name" value="ELP3"/>
</dbReference>
<protein>
    <submittedName>
        <fullName evidence="8">TIGR01212 family radical SAM protein</fullName>
    </submittedName>
</protein>
<dbReference type="PANTHER" id="PTHR11135:SF1">
    <property type="entry name" value="PROTEIN YHCC"/>
    <property type="match status" value="1"/>
</dbReference>
<dbReference type="NCBIfam" id="TIGR01212">
    <property type="entry name" value="TIGR01212 family radical SAM protein"/>
    <property type="match status" value="1"/>
</dbReference>
<dbReference type="SFLD" id="SFLDG01091">
    <property type="entry name" value="uncharacterized_CHP01210-like"/>
    <property type="match status" value="1"/>
</dbReference>
<dbReference type="InterPro" id="IPR006638">
    <property type="entry name" value="Elp3/MiaA/NifB-like_rSAM"/>
</dbReference>
<dbReference type="InterPro" id="IPR007197">
    <property type="entry name" value="rSAM"/>
</dbReference>
<evidence type="ECO:0000313" key="9">
    <source>
        <dbReference type="Proteomes" id="UP000546464"/>
    </source>
</evidence>
<dbReference type="GO" id="GO:0046872">
    <property type="term" value="F:metal ion binding"/>
    <property type="evidence" value="ECO:0007669"/>
    <property type="project" value="UniProtKB-KW"/>
</dbReference>
<evidence type="ECO:0000256" key="2">
    <source>
        <dbReference type="ARBA" id="ARBA00022485"/>
    </source>
</evidence>
<dbReference type="InterPro" id="IPR058240">
    <property type="entry name" value="rSAM_sf"/>
</dbReference>
<evidence type="ECO:0000313" key="8">
    <source>
        <dbReference type="EMBL" id="MBC2593732.1"/>
    </source>
</evidence>
<dbReference type="SMART" id="SM00729">
    <property type="entry name" value="Elp3"/>
    <property type="match status" value="1"/>
</dbReference>
<dbReference type="SFLD" id="SFLDS00029">
    <property type="entry name" value="Radical_SAM"/>
    <property type="match status" value="1"/>
</dbReference>
<keyword evidence="4" id="KW-0479">Metal-binding</keyword>
<evidence type="ECO:0000259" key="7">
    <source>
        <dbReference type="PROSITE" id="PS51918"/>
    </source>
</evidence>
<dbReference type="Pfam" id="PF04055">
    <property type="entry name" value="Radical_SAM"/>
    <property type="match status" value="1"/>
</dbReference>
<comment type="caution">
    <text evidence="8">The sequence shown here is derived from an EMBL/GenBank/DDBJ whole genome shotgun (WGS) entry which is preliminary data.</text>
</comment>
<dbReference type="GO" id="GO:0051539">
    <property type="term" value="F:4 iron, 4 sulfur cluster binding"/>
    <property type="evidence" value="ECO:0007669"/>
    <property type="project" value="UniProtKB-KW"/>
</dbReference>
<dbReference type="GO" id="GO:0003824">
    <property type="term" value="F:catalytic activity"/>
    <property type="evidence" value="ECO:0007669"/>
    <property type="project" value="InterPro"/>
</dbReference>
<dbReference type="PANTHER" id="PTHR11135">
    <property type="entry name" value="HISTONE ACETYLTRANSFERASE-RELATED"/>
    <property type="match status" value="1"/>
</dbReference>
<dbReference type="PROSITE" id="PS51918">
    <property type="entry name" value="RADICAL_SAM"/>
    <property type="match status" value="1"/>
</dbReference>
<feature type="domain" description="Radical SAM core" evidence="7">
    <location>
        <begin position="23"/>
        <end position="268"/>
    </location>
</feature>
<comment type="cofactor">
    <cofactor evidence="1">
        <name>[4Fe-4S] cluster</name>
        <dbReference type="ChEBI" id="CHEBI:49883"/>
    </cofactor>
</comment>
<reference evidence="8 9" key="1">
    <citation type="submission" date="2020-07" db="EMBL/GenBank/DDBJ databases">
        <authorList>
            <person name="Feng X."/>
        </authorList>
    </citation>
    <scope>NUCLEOTIDE SEQUENCE [LARGE SCALE GENOMIC DNA]</scope>
    <source>
        <strain evidence="8 9">JCM31066</strain>
    </source>
</reference>
<keyword evidence="5" id="KW-0408">Iron</keyword>
<evidence type="ECO:0000256" key="6">
    <source>
        <dbReference type="ARBA" id="ARBA00023014"/>
    </source>
</evidence>
<keyword evidence="3" id="KW-0949">S-adenosyl-L-methionine</keyword>
<dbReference type="AlphaFoldDB" id="A0A842HBD6"/>
<evidence type="ECO:0000256" key="5">
    <source>
        <dbReference type="ARBA" id="ARBA00023004"/>
    </source>
</evidence>
<keyword evidence="6" id="KW-0411">Iron-sulfur</keyword>
<dbReference type="SUPFAM" id="SSF102114">
    <property type="entry name" value="Radical SAM enzymes"/>
    <property type="match status" value="1"/>
</dbReference>
<name>A0A842HBD6_9BACT</name>
<dbReference type="Pfam" id="PF16199">
    <property type="entry name" value="Radical_SAM_C"/>
    <property type="match status" value="1"/>
</dbReference>
<sequence>MNTVYSWGHERRYNDASSAFRQHFAGRVQKVSVDGGFTCPNRDGKLARTGCAYCNNATFNPDYCREEGSIAAQLREGMVVFSRNRKSLPSVFLAYFQAYSNTYAPLEVLKARYEEALSVPGINGLVLGTRPDCVTPEILDYLAELSQRCYVMVEYGVESVKDETLRRINRGHSFAEARLAIGETAQRGIACGAHLMLGLPGEDRADWLEQARVISELPIDHLKLHQLQIVHGTQMANEYREHPERFPLFTPEEYLELVVDYLERLSPQIVVERFTSESPPALLIAPQWGELRNYQFTHRVEKRLRDRATWQGRLFQEVSPQA</sequence>
<dbReference type="InterPro" id="IPR005911">
    <property type="entry name" value="YhcC-like"/>
</dbReference>
<dbReference type="Gene3D" id="3.80.30.20">
    <property type="entry name" value="tm_1862 like domain"/>
    <property type="match status" value="1"/>
</dbReference>
<dbReference type="Proteomes" id="UP000546464">
    <property type="component" value="Unassembled WGS sequence"/>
</dbReference>
<gene>
    <name evidence="8" type="ORF">H5P28_05595</name>
</gene>
<evidence type="ECO:0000256" key="4">
    <source>
        <dbReference type="ARBA" id="ARBA00022723"/>
    </source>
</evidence>
<evidence type="ECO:0000256" key="3">
    <source>
        <dbReference type="ARBA" id="ARBA00022691"/>
    </source>
</evidence>
<accession>A0A842HBD6</accession>
<evidence type="ECO:0000256" key="1">
    <source>
        <dbReference type="ARBA" id="ARBA00001966"/>
    </source>
</evidence>